<evidence type="ECO:0000313" key="1">
    <source>
        <dbReference type="EMBL" id="KAL2720519.1"/>
    </source>
</evidence>
<dbReference type="AlphaFoldDB" id="A0ABD2AIR1"/>
<comment type="caution">
    <text evidence="1">The sequence shown here is derived from an EMBL/GenBank/DDBJ whole genome shotgun (WGS) entry which is preliminary data.</text>
</comment>
<proteinExistence type="predicted"/>
<dbReference type="EMBL" id="JAUDFV010000146">
    <property type="protein sequence ID" value="KAL2720519.1"/>
    <property type="molecule type" value="Genomic_DNA"/>
</dbReference>
<protein>
    <submittedName>
        <fullName evidence="1">Uncharacterized protein</fullName>
    </submittedName>
</protein>
<dbReference type="Proteomes" id="UP001607302">
    <property type="component" value="Unassembled WGS sequence"/>
</dbReference>
<organism evidence="1 2">
    <name type="scientific">Vespula squamosa</name>
    <name type="common">Southern yellow jacket</name>
    <name type="synonym">Wasp</name>
    <dbReference type="NCBI Taxonomy" id="30214"/>
    <lineage>
        <taxon>Eukaryota</taxon>
        <taxon>Metazoa</taxon>
        <taxon>Ecdysozoa</taxon>
        <taxon>Arthropoda</taxon>
        <taxon>Hexapoda</taxon>
        <taxon>Insecta</taxon>
        <taxon>Pterygota</taxon>
        <taxon>Neoptera</taxon>
        <taxon>Endopterygota</taxon>
        <taxon>Hymenoptera</taxon>
        <taxon>Apocrita</taxon>
        <taxon>Aculeata</taxon>
        <taxon>Vespoidea</taxon>
        <taxon>Vespidae</taxon>
        <taxon>Vespinae</taxon>
        <taxon>Vespula</taxon>
    </lineage>
</organism>
<keyword evidence="2" id="KW-1185">Reference proteome</keyword>
<reference evidence="1 2" key="1">
    <citation type="journal article" date="2024" name="Ann. Entomol. Soc. Am.">
        <title>Genomic analyses of the southern and eastern yellowjacket wasps (Hymenoptera: Vespidae) reveal evolutionary signatures of social life.</title>
        <authorList>
            <person name="Catto M.A."/>
            <person name="Caine P.B."/>
            <person name="Orr S.E."/>
            <person name="Hunt B.G."/>
            <person name="Goodisman M.A.D."/>
        </authorList>
    </citation>
    <scope>NUCLEOTIDE SEQUENCE [LARGE SCALE GENOMIC DNA]</scope>
    <source>
        <strain evidence="1">233</strain>
        <tissue evidence="1">Head and thorax</tissue>
    </source>
</reference>
<evidence type="ECO:0000313" key="2">
    <source>
        <dbReference type="Proteomes" id="UP001607302"/>
    </source>
</evidence>
<name>A0ABD2AIR1_VESSQ</name>
<sequence>MRSLQRGISREDHRLTRRKQSGTFNRLCSYKRSLALDFDECTSELPRDAFLASSNEAGMQVECKAHRRTRRKQSGTFNRLCSYKRSLALDFEECTSELPRDAFLASSNEAGMQRGISREDHRRTRRKQSGTFNRLCSYKRSLALDFDECTSELPRDAFLASSNEAGMQVECKEFRERTTDARAENKVGPLIDFVVTSAVLLWISTSAHRSSHGMRSLQVVTKQECK</sequence>
<gene>
    <name evidence="1" type="ORF">V1478_010095</name>
</gene>
<accession>A0ABD2AIR1</accession>